<evidence type="ECO:0000313" key="19">
    <source>
        <dbReference type="VGNC" id="VGNC:17669"/>
    </source>
</evidence>
<dbReference type="GO" id="GO:0036503">
    <property type="term" value="P:ERAD pathway"/>
    <property type="evidence" value="ECO:0007669"/>
    <property type="project" value="Ensembl"/>
</dbReference>
<sequence length="399" mass="45015">MNMTQARVLVAAVVGLVVVLLYASIHKIEEGHLAVYYRGGALLTSPSGPGYHIMLPFITTFRSVQTTLQTDEVKNVPCGTSGGVMIYIDRIEVVNMLAPCAVFDIVRNYTADYDKTLIFNKIHHELNQFCSAHTLQEVYIELFDQIDENLKQALQKDLNIMAPGLTIQAVRVTKPKIPEAIRRNFELMEAEKTKLLIAAQKQKVVEKEAETERKKAVIEAEKIAQVAKIRFQQKVMEKETEKRISEIEDAAFLAREKAKADAEYYAAHKYATSNKHKLTPEYLELKRYQAIASNSKIYFGSNIPSMFVETFSHIKTWPKGLSGNNGYTTLQIYRELVLRLFCLSCDSPGLSAVCRIEPAVWLSNGLFSRSLIKYPVFLPKLVLMNEGKSDAKILPALEC</sequence>
<evidence type="ECO:0000256" key="3">
    <source>
        <dbReference type="ARBA" id="ARBA00022548"/>
    </source>
</evidence>
<dbReference type="GO" id="GO:0005789">
    <property type="term" value="C:endoplasmic reticulum membrane"/>
    <property type="evidence" value="ECO:0000318"/>
    <property type="project" value="GO_Central"/>
</dbReference>
<evidence type="ECO:0000256" key="10">
    <source>
        <dbReference type="ARBA" id="ARBA00023136"/>
    </source>
</evidence>
<dbReference type="SMART" id="SM00244">
    <property type="entry name" value="PHB"/>
    <property type="match status" value="1"/>
</dbReference>
<evidence type="ECO:0000313" key="18">
    <source>
        <dbReference type="VGNC" id="VGNC:16541"/>
    </source>
</evidence>
<evidence type="ECO:0000256" key="4">
    <source>
        <dbReference type="ARBA" id="ARBA00022692"/>
    </source>
</evidence>
<keyword evidence="4" id="KW-0812">Transmembrane</keyword>
<dbReference type="SUPFAM" id="SSF117892">
    <property type="entry name" value="Band 7/SPFH domain"/>
    <property type="match status" value="1"/>
</dbReference>
<comment type="subcellular location">
    <subcellularLocation>
        <location evidence="1 14">Endoplasmic reticulum membrane</location>
        <topology evidence="1 14">Single-pass type II membrane protein</topology>
    </subcellularLocation>
</comment>
<evidence type="ECO:0000256" key="7">
    <source>
        <dbReference type="ARBA" id="ARBA00022989"/>
    </source>
</evidence>
<dbReference type="InterPro" id="IPR001107">
    <property type="entry name" value="Band_7"/>
</dbReference>
<evidence type="ECO:0000313" key="16">
    <source>
        <dbReference type="Ensembl" id="ENSECAP00000024948.3"/>
    </source>
</evidence>
<name>A0A3Q2GVX9_HORSE</name>
<reference evidence="16 17" key="1">
    <citation type="journal article" date="2009" name="Science">
        <title>Genome sequence, comparative analysis, and population genetics of the domestic horse.</title>
        <authorList>
            <consortium name="Broad Institute Genome Sequencing Platform"/>
            <consortium name="Broad Institute Whole Genome Assembly Team"/>
            <person name="Wade C.M."/>
            <person name="Giulotto E."/>
            <person name="Sigurdsson S."/>
            <person name="Zoli M."/>
            <person name="Gnerre S."/>
            <person name="Imsland F."/>
            <person name="Lear T.L."/>
            <person name="Adelson D.L."/>
            <person name="Bailey E."/>
            <person name="Bellone R.R."/>
            <person name="Bloecker H."/>
            <person name="Distl O."/>
            <person name="Edgar R.C."/>
            <person name="Garber M."/>
            <person name="Leeb T."/>
            <person name="Mauceli E."/>
            <person name="MacLeod J.N."/>
            <person name="Penedo M.C.T."/>
            <person name="Raison J.M."/>
            <person name="Sharpe T."/>
            <person name="Vogel J."/>
            <person name="Andersson L."/>
            <person name="Antczak D.F."/>
            <person name="Biagi T."/>
            <person name="Binns M.M."/>
            <person name="Chowdhary B.P."/>
            <person name="Coleman S.J."/>
            <person name="Della Valle G."/>
            <person name="Fryc S."/>
            <person name="Guerin G."/>
            <person name="Hasegawa T."/>
            <person name="Hill E.W."/>
            <person name="Jurka J."/>
            <person name="Kiialainen A."/>
            <person name="Lindgren G."/>
            <person name="Liu J."/>
            <person name="Magnani E."/>
            <person name="Mickelson J.R."/>
            <person name="Murray J."/>
            <person name="Nergadze S.G."/>
            <person name="Onofrio R."/>
            <person name="Pedroni S."/>
            <person name="Piras M.F."/>
            <person name="Raudsepp T."/>
            <person name="Rocchi M."/>
            <person name="Roeed K.H."/>
            <person name="Ryder O.A."/>
            <person name="Searle S."/>
            <person name="Skow L."/>
            <person name="Swinburne J.E."/>
            <person name="Syvaenen A.C."/>
            <person name="Tozaki T."/>
            <person name="Valberg S.J."/>
            <person name="Vaudin M."/>
            <person name="White J.R."/>
            <person name="Zody M.C."/>
            <person name="Lander E.S."/>
            <person name="Lindblad-Toh K."/>
        </authorList>
    </citation>
    <scope>NUCLEOTIDE SEQUENCE [LARGE SCALE GENOMIC DNA]</scope>
    <source>
        <strain evidence="16 17">Thoroughbred</strain>
    </source>
</reference>
<keyword evidence="3 14" id="KW-0153">Cholesterol metabolism</keyword>
<evidence type="ECO:0000256" key="6">
    <source>
        <dbReference type="ARBA" id="ARBA00022968"/>
    </source>
</evidence>
<dbReference type="AlphaFoldDB" id="A0A3Q2GVX9"/>
<dbReference type="Ensembl" id="ENSECAT00000052094.3">
    <property type="protein sequence ID" value="ENSECAP00000024948.3"/>
    <property type="gene ID" value="ENSECAG00000043715.2"/>
</dbReference>
<reference evidence="16" key="3">
    <citation type="submission" date="2025-09" db="UniProtKB">
        <authorList>
            <consortium name="Ensembl"/>
        </authorList>
    </citation>
    <scope>IDENTIFICATION</scope>
    <source>
        <strain evidence="16">Thoroughbred</strain>
    </source>
</reference>
<keyword evidence="9" id="KW-0446">Lipid-binding</keyword>
<keyword evidence="13 14" id="KW-0753">Steroid metabolism</keyword>
<evidence type="ECO:0000256" key="1">
    <source>
        <dbReference type="ARBA" id="ARBA00004648"/>
    </source>
</evidence>
<dbReference type="GO" id="GO:0008203">
    <property type="term" value="P:cholesterol metabolic process"/>
    <property type="evidence" value="ECO:0007669"/>
    <property type="project" value="UniProtKB-UniRule"/>
</dbReference>
<dbReference type="Bgee" id="ENSECAG00000006588">
    <property type="expression patterns" value="Expressed in trophectoderm and 23 other cell types or tissues"/>
</dbReference>
<dbReference type="GeneTree" id="ENSGT00390000014666"/>
<organism evidence="16 17">
    <name type="scientific">Equus caballus</name>
    <name type="common">Horse</name>
    <dbReference type="NCBI Taxonomy" id="9796"/>
    <lineage>
        <taxon>Eukaryota</taxon>
        <taxon>Metazoa</taxon>
        <taxon>Chordata</taxon>
        <taxon>Craniata</taxon>
        <taxon>Vertebrata</taxon>
        <taxon>Euteleostomi</taxon>
        <taxon>Mammalia</taxon>
        <taxon>Eutheria</taxon>
        <taxon>Laurasiatheria</taxon>
        <taxon>Perissodactyla</taxon>
        <taxon>Equidae</taxon>
        <taxon>Equus</taxon>
    </lineage>
</organism>
<dbReference type="PANTHER" id="PTHR15351">
    <property type="entry name" value="ERLIN (ER LIPID RAFT ASSOCIATED PROTEIN) HOMOLOG"/>
    <property type="match status" value="1"/>
</dbReference>
<protein>
    <recommendedName>
        <fullName evidence="14">Erlin</fullName>
        <shortName evidence="14">SPFH domain-containing protein</shortName>
    </recommendedName>
    <alternativeName>
        <fullName evidence="14">Endoplasmic reticulum lipid raft-associated protein</fullName>
    </alternativeName>
    <alternativeName>
        <fullName evidence="14">Stomatin-prohibitin-flotillin-HflC/K domain-containing protein</fullName>
    </alternativeName>
</protein>
<keyword evidence="11 14" id="KW-1207">Sterol metabolism</keyword>
<gene>
    <name evidence="16 19" type="primary">ERLIN1</name>
    <name evidence="18" type="synonym">CHUK</name>
</gene>
<keyword evidence="6 14" id="KW-0735">Signal-anchor</keyword>
<dbReference type="GO" id="GO:0032933">
    <property type="term" value="P:SREBP signaling pathway"/>
    <property type="evidence" value="ECO:0000318"/>
    <property type="project" value="GO_Central"/>
</dbReference>
<dbReference type="Gene3D" id="3.30.479.30">
    <property type="entry name" value="Band 7 domain"/>
    <property type="match status" value="1"/>
</dbReference>
<evidence type="ECO:0000256" key="12">
    <source>
        <dbReference type="ARBA" id="ARBA00023180"/>
    </source>
</evidence>
<dbReference type="CDD" id="cd03406">
    <property type="entry name" value="SPFH_like_u3"/>
    <property type="match status" value="1"/>
</dbReference>
<keyword evidence="5 14" id="KW-0256">Endoplasmic reticulum</keyword>
<feature type="domain" description="Band 7" evidence="15">
    <location>
        <begin position="23"/>
        <end position="189"/>
    </location>
</feature>
<evidence type="ECO:0000256" key="14">
    <source>
        <dbReference type="RuleBase" id="RU369041"/>
    </source>
</evidence>
<reference evidence="16" key="2">
    <citation type="submission" date="2025-08" db="UniProtKB">
        <authorList>
            <consortium name="Ensembl"/>
        </authorList>
    </citation>
    <scope>IDENTIFICATION</scope>
    <source>
        <strain evidence="16">Thoroughbred</strain>
    </source>
</reference>
<dbReference type="GO" id="GO:0031625">
    <property type="term" value="F:ubiquitin protein ligase binding"/>
    <property type="evidence" value="ECO:0007669"/>
    <property type="project" value="InterPro"/>
</dbReference>
<comment type="similarity">
    <text evidence="2 14">Belongs to the band 7/mec-2 family.</text>
</comment>
<dbReference type="GO" id="GO:0045717">
    <property type="term" value="P:negative regulation of fatty acid biosynthetic process"/>
    <property type="evidence" value="ECO:0007669"/>
    <property type="project" value="Ensembl"/>
</dbReference>
<dbReference type="VGNC" id="VGNC:16541">
    <property type="gene designation" value="CHUK"/>
</dbReference>
<dbReference type="GO" id="GO:0032991">
    <property type="term" value="C:protein-containing complex"/>
    <property type="evidence" value="ECO:0007669"/>
    <property type="project" value="Ensembl"/>
</dbReference>
<keyword evidence="17" id="KW-1185">Reference proteome</keyword>
<proteinExistence type="inferred from homology"/>
<keyword evidence="12 14" id="KW-0325">Glycoprotein</keyword>
<evidence type="ECO:0000256" key="5">
    <source>
        <dbReference type="ARBA" id="ARBA00022824"/>
    </source>
</evidence>
<dbReference type="Proteomes" id="UP000002281">
    <property type="component" value="Chromosome 1"/>
</dbReference>
<comment type="function">
    <text evidence="14">Mediates the endoplasmic reticulum-associated degradation (ERAD) of inositol 1,4,5-trisphosphate receptors (IP3Rs). Involved in regulation of cellular cholesterol homeostasis by regulation the SREBP signaling pathway.</text>
</comment>
<dbReference type="PANTHER" id="PTHR15351:SF2">
    <property type="entry name" value="ERLIN-1"/>
    <property type="match status" value="1"/>
</dbReference>
<keyword evidence="7" id="KW-1133">Transmembrane helix</keyword>
<dbReference type="InterPro" id="IPR036013">
    <property type="entry name" value="Band_7/SPFH_dom_sf"/>
</dbReference>
<evidence type="ECO:0000256" key="11">
    <source>
        <dbReference type="ARBA" id="ARBA00023166"/>
    </source>
</evidence>
<keyword evidence="10" id="KW-0472">Membrane</keyword>
<dbReference type="InterPro" id="IPR033294">
    <property type="entry name" value="Erlin1/2"/>
</dbReference>
<accession>A0A3Q2GVX9</accession>
<dbReference type="Pfam" id="PF01145">
    <property type="entry name" value="Band_7"/>
    <property type="match status" value="1"/>
</dbReference>
<evidence type="ECO:0000256" key="13">
    <source>
        <dbReference type="ARBA" id="ARBA00023221"/>
    </source>
</evidence>
<evidence type="ECO:0000256" key="2">
    <source>
        <dbReference type="ARBA" id="ARBA00008164"/>
    </source>
</evidence>
<dbReference type="VGNC" id="VGNC:17669">
    <property type="gene designation" value="ERLIN1"/>
</dbReference>
<evidence type="ECO:0000256" key="8">
    <source>
        <dbReference type="ARBA" id="ARBA00023098"/>
    </source>
</evidence>
<dbReference type="ExpressionAtlas" id="A0A3Q2GVX9">
    <property type="expression patterns" value="baseline"/>
</dbReference>
<evidence type="ECO:0000256" key="9">
    <source>
        <dbReference type="ARBA" id="ARBA00023121"/>
    </source>
</evidence>
<keyword evidence="8 14" id="KW-0443">Lipid metabolism</keyword>
<dbReference type="FunFam" id="3.30.479.30:FF:000009">
    <property type="entry name" value="Erlin-2 isoform 1"/>
    <property type="match status" value="1"/>
</dbReference>
<evidence type="ECO:0000313" key="17">
    <source>
        <dbReference type="Proteomes" id="UP000002281"/>
    </source>
</evidence>
<dbReference type="GO" id="GO:0015485">
    <property type="term" value="F:cholesterol binding"/>
    <property type="evidence" value="ECO:0000318"/>
    <property type="project" value="GO_Central"/>
</dbReference>
<dbReference type="GO" id="GO:0045541">
    <property type="term" value="P:negative regulation of cholesterol biosynthetic process"/>
    <property type="evidence" value="ECO:0007669"/>
    <property type="project" value="Ensembl"/>
</dbReference>
<evidence type="ECO:0000259" key="15">
    <source>
        <dbReference type="SMART" id="SM00244"/>
    </source>
</evidence>